<dbReference type="Proteomes" id="UP000325577">
    <property type="component" value="Linkage Group LG14"/>
</dbReference>
<reference evidence="5 6" key="1">
    <citation type="submission" date="2019-09" db="EMBL/GenBank/DDBJ databases">
        <title>A chromosome-level genome assembly of the Chinese tupelo Nyssa sinensis.</title>
        <authorList>
            <person name="Yang X."/>
            <person name="Kang M."/>
            <person name="Yang Y."/>
            <person name="Xiong H."/>
            <person name="Wang M."/>
            <person name="Zhang Z."/>
            <person name="Wang Z."/>
            <person name="Wu H."/>
            <person name="Ma T."/>
            <person name="Liu J."/>
            <person name="Xi Z."/>
        </authorList>
    </citation>
    <scope>NUCLEOTIDE SEQUENCE [LARGE SCALE GENOMIC DNA]</scope>
    <source>
        <strain evidence="5">J267</strain>
        <tissue evidence="5">Leaf</tissue>
    </source>
</reference>
<keyword evidence="6" id="KW-1185">Reference proteome</keyword>
<evidence type="ECO:0000313" key="6">
    <source>
        <dbReference type="Proteomes" id="UP000325577"/>
    </source>
</evidence>
<protein>
    <recommendedName>
        <fullName evidence="7">Glucan endo-1,3-beta-D-glucosidase</fullName>
    </recommendedName>
</protein>
<dbReference type="SUPFAM" id="SSF51445">
    <property type="entry name" value="(Trans)glycosidases"/>
    <property type="match status" value="1"/>
</dbReference>
<evidence type="ECO:0000256" key="2">
    <source>
        <dbReference type="ARBA" id="ARBA00022801"/>
    </source>
</evidence>
<dbReference type="Gene3D" id="3.20.20.80">
    <property type="entry name" value="Glycosidases"/>
    <property type="match status" value="1"/>
</dbReference>
<dbReference type="InterPro" id="IPR044965">
    <property type="entry name" value="Glyco_hydro_17_plant"/>
</dbReference>
<comment type="similarity">
    <text evidence="1 4">Belongs to the glycosyl hydrolase 17 family.</text>
</comment>
<evidence type="ECO:0008006" key="7">
    <source>
        <dbReference type="Google" id="ProtNLM"/>
    </source>
</evidence>
<dbReference type="GO" id="GO:0005975">
    <property type="term" value="P:carbohydrate metabolic process"/>
    <property type="evidence" value="ECO:0007669"/>
    <property type="project" value="InterPro"/>
</dbReference>
<dbReference type="OrthoDB" id="10585571at2759"/>
<evidence type="ECO:0000256" key="1">
    <source>
        <dbReference type="ARBA" id="ARBA00008773"/>
    </source>
</evidence>
<keyword evidence="2" id="KW-0378">Hydrolase</keyword>
<name>A0A5J5B7I2_9ASTE</name>
<dbReference type="Pfam" id="PF00332">
    <property type="entry name" value="Glyco_hydro_17"/>
    <property type="match status" value="1"/>
</dbReference>
<dbReference type="InterPro" id="IPR017853">
    <property type="entry name" value="GH"/>
</dbReference>
<sequence length="176" mass="19066">MLQLTGLSANITAIAAGSEVLTSIPNAAPILVPAMNYLHKALLPSKLNLQIVDRNTHFHYNSMFDAMVDATYKSIAALSFSGIPIVVTESGWEWPWLGGTNEPDATEEDAEGFLNNLILHVLHDLDRITGDFSAVMGIAKQGLDPKLQIGLNWACGQGQAQPCYFPDTLKNHASYA</sequence>
<dbReference type="AlphaFoldDB" id="A0A5J5B7I2"/>
<proteinExistence type="inferred from homology"/>
<gene>
    <name evidence="5" type="ORF">F0562_025875</name>
</gene>
<dbReference type="EMBL" id="CM018037">
    <property type="protein sequence ID" value="KAA8539183.1"/>
    <property type="molecule type" value="Genomic_DNA"/>
</dbReference>
<evidence type="ECO:0000313" key="5">
    <source>
        <dbReference type="EMBL" id="KAA8539183.1"/>
    </source>
</evidence>
<dbReference type="InterPro" id="IPR000490">
    <property type="entry name" value="Glyco_hydro_17"/>
</dbReference>
<evidence type="ECO:0000256" key="3">
    <source>
        <dbReference type="ARBA" id="ARBA00023295"/>
    </source>
</evidence>
<keyword evidence="3" id="KW-0326">Glycosidase</keyword>
<evidence type="ECO:0000256" key="4">
    <source>
        <dbReference type="RuleBase" id="RU004335"/>
    </source>
</evidence>
<dbReference type="GO" id="GO:0004553">
    <property type="term" value="F:hydrolase activity, hydrolyzing O-glycosyl compounds"/>
    <property type="evidence" value="ECO:0007669"/>
    <property type="project" value="InterPro"/>
</dbReference>
<dbReference type="PANTHER" id="PTHR32227">
    <property type="entry name" value="GLUCAN ENDO-1,3-BETA-GLUCOSIDASE BG1-RELATED-RELATED"/>
    <property type="match status" value="1"/>
</dbReference>
<organism evidence="5 6">
    <name type="scientific">Nyssa sinensis</name>
    <dbReference type="NCBI Taxonomy" id="561372"/>
    <lineage>
        <taxon>Eukaryota</taxon>
        <taxon>Viridiplantae</taxon>
        <taxon>Streptophyta</taxon>
        <taxon>Embryophyta</taxon>
        <taxon>Tracheophyta</taxon>
        <taxon>Spermatophyta</taxon>
        <taxon>Magnoliopsida</taxon>
        <taxon>eudicotyledons</taxon>
        <taxon>Gunneridae</taxon>
        <taxon>Pentapetalae</taxon>
        <taxon>asterids</taxon>
        <taxon>Cornales</taxon>
        <taxon>Nyssaceae</taxon>
        <taxon>Nyssa</taxon>
    </lineage>
</organism>
<accession>A0A5J5B7I2</accession>